<name>A0A0A9FR51_ARUDO</name>
<evidence type="ECO:0000313" key="2">
    <source>
        <dbReference type="EMBL" id="JAE13704.1"/>
    </source>
</evidence>
<reference evidence="2" key="2">
    <citation type="journal article" date="2015" name="Data Brief">
        <title>Shoot transcriptome of the giant reed, Arundo donax.</title>
        <authorList>
            <person name="Barrero R.A."/>
            <person name="Guerrero F.D."/>
            <person name="Moolhuijzen P."/>
            <person name="Goolsby J.A."/>
            <person name="Tidwell J."/>
            <person name="Bellgard S.E."/>
            <person name="Bellgard M.I."/>
        </authorList>
    </citation>
    <scope>NUCLEOTIDE SEQUENCE</scope>
    <source>
        <tissue evidence="2">Shoot tissue taken approximately 20 cm above the soil surface</tissue>
    </source>
</reference>
<keyword evidence="1" id="KW-0812">Transmembrane</keyword>
<protein>
    <submittedName>
        <fullName evidence="2">Uncharacterized protein</fullName>
    </submittedName>
</protein>
<proteinExistence type="predicted"/>
<keyword evidence="1" id="KW-0472">Membrane</keyword>
<accession>A0A0A9FR51</accession>
<dbReference type="AlphaFoldDB" id="A0A0A9FR51"/>
<sequence length="45" mass="5477">MLIAWLLTQRAFQIYLCRFSFVFVCYSFLNCANVKISKICRRRPR</sequence>
<reference evidence="2" key="1">
    <citation type="submission" date="2014-09" db="EMBL/GenBank/DDBJ databases">
        <authorList>
            <person name="Magalhaes I.L.F."/>
            <person name="Oliveira U."/>
            <person name="Santos F.R."/>
            <person name="Vidigal T.H.D.A."/>
            <person name="Brescovit A.D."/>
            <person name="Santos A.J."/>
        </authorList>
    </citation>
    <scope>NUCLEOTIDE SEQUENCE</scope>
    <source>
        <tissue evidence="2">Shoot tissue taken approximately 20 cm above the soil surface</tissue>
    </source>
</reference>
<feature type="transmembrane region" description="Helical" evidence="1">
    <location>
        <begin position="12"/>
        <end position="36"/>
    </location>
</feature>
<organism evidence="2">
    <name type="scientific">Arundo donax</name>
    <name type="common">Giant reed</name>
    <name type="synonym">Donax arundinaceus</name>
    <dbReference type="NCBI Taxonomy" id="35708"/>
    <lineage>
        <taxon>Eukaryota</taxon>
        <taxon>Viridiplantae</taxon>
        <taxon>Streptophyta</taxon>
        <taxon>Embryophyta</taxon>
        <taxon>Tracheophyta</taxon>
        <taxon>Spermatophyta</taxon>
        <taxon>Magnoliopsida</taxon>
        <taxon>Liliopsida</taxon>
        <taxon>Poales</taxon>
        <taxon>Poaceae</taxon>
        <taxon>PACMAD clade</taxon>
        <taxon>Arundinoideae</taxon>
        <taxon>Arundineae</taxon>
        <taxon>Arundo</taxon>
    </lineage>
</organism>
<keyword evidence="1" id="KW-1133">Transmembrane helix</keyword>
<dbReference type="EMBL" id="GBRH01184192">
    <property type="protein sequence ID" value="JAE13704.1"/>
    <property type="molecule type" value="Transcribed_RNA"/>
</dbReference>
<evidence type="ECO:0000256" key="1">
    <source>
        <dbReference type="SAM" id="Phobius"/>
    </source>
</evidence>